<dbReference type="PANTHER" id="PTHR24183">
    <property type="entry name" value="FIBRONECTIN TYPE 3 AND ANKYRIN REPEAT DOMAINS PROTEIN 1"/>
    <property type="match status" value="1"/>
</dbReference>
<proteinExistence type="predicted"/>
<dbReference type="InterPro" id="IPR036770">
    <property type="entry name" value="Ankyrin_rpt-contain_sf"/>
</dbReference>
<keyword evidence="4" id="KW-0964">Secreted</keyword>
<sequence length="248" mass="27702">MHHEHCFIATVRFQRALICTMPSLFVKGESDEAGGISRGLNRDGNRSAFTPYRPATVLTNLQRGNVQTQTPSELPDRGTHELAGQGELFLEDMTFDDDFDANQTDKNGLTPLMWAASYGQLATAKRLLELGASVNTVGDNGETALILAASAGHAPVVRELIRHGVYMNYRDQDGNTALMYSVYNNHAVCATELLNAGADMLLLNECGENVFEIATQRRAKHVRAVLERHMRNMMDVERFIDYLDFFFR</sequence>
<keyword evidence="9" id="KW-0472">Membrane</keyword>
<evidence type="ECO:0000256" key="4">
    <source>
        <dbReference type="ARBA" id="ARBA00022525"/>
    </source>
</evidence>
<keyword evidence="9" id="KW-1053">Target membrane</keyword>
<keyword evidence="12" id="KW-1185">Reference proteome</keyword>
<feature type="repeat" description="ANK" evidence="10">
    <location>
        <begin position="107"/>
        <end position="139"/>
    </location>
</feature>
<dbReference type="GO" id="GO:0005576">
    <property type="term" value="C:extracellular region"/>
    <property type="evidence" value="ECO:0007669"/>
    <property type="project" value="UniProtKB-SubCell"/>
</dbReference>
<evidence type="ECO:0000256" key="7">
    <source>
        <dbReference type="ARBA" id="ARBA00022699"/>
    </source>
</evidence>
<dbReference type="GO" id="GO:0044231">
    <property type="term" value="C:host cell presynaptic membrane"/>
    <property type="evidence" value="ECO:0007669"/>
    <property type="project" value="UniProtKB-KW"/>
</dbReference>
<evidence type="ECO:0000256" key="6">
    <source>
        <dbReference type="ARBA" id="ARBA00022656"/>
    </source>
</evidence>
<keyword evidence="10" id="KW-0040">ANK repeat</keyword>
<dbReference type="InterPro" id="IPR002110">
    <property type="entry name" value="Ankyrin_rpt"/>
</dbReference>
<dbReference type="GO" id="GO:0006887">
    <property type="term" value="P:exocytosis"/>
    <property type="evidence" value="ECO:0007669"/>
    <property type="project" value="UniProtKB-KW"/>
</dbReference>
<comment type="subcellular location">
    <subcellularLocation>
        <location evidence="2">Secreted</location>
    </subcellularLocation>
    <subcellularLocation>
        <location evidence="1">Target cell membrane</location>
    </subcellularLocation>
</comment>
<dbReference type="GO" id="GO:0005634">
    <property type="term" value="C:nucleus"/>
    <property type="evidence" value="ECO:0007669"/>
    <property type="project" value="TreeGrafter"/>
</dbReference>
<dbReference type="GO" id="GO:0042981">
    <property type="term" value="P:regulation of apoptotic process"/>
    <property type="evidence" value="ECO:0007669"/>
    <property type="project" value="TreeGrafter"/>
</dbReference>
<evidence type="ECO:0000256" key="10">
    <source>
        <dbReference type="PROSITE-ProRule" id="PRU00023"/>
    </source>
</evidence>
<gene>
    <name evidence="11" type="ORF">NPIL_441282</name>
</gene>
<dbReference type="PROSITE" id="PS50088">
    <property type="entry name" value="ANK_REPEAT"/>
    <property type="match status" value="3"/>
</dbReference>
<evidence type="ECO:0000256" key="3">
    <source>
        <dbReference type="ARBA" id="ARBA00022483"/>
    </source>
</evidence>
<feature type="repeat" description="ANK" evidence="10">
    <location>
        <begin position="140"/>
        <end position="172"/>
    </location>
</feature>
<dbReference type="Gene3D" id="1.25.40.20">
    <property type="entry name" value="Ankyrin repeat-containing domain"/>
    <property type="match status" value="1"/>
</dbReference>
<keyword evidence="3" id="KW-0268">Exocytosis</keyword>
<dbReference type="SUPFAM" id="SSF48403">
    <property type="entry name" value="Ankyrin repeat"/>
    <property type="match status" value="1"/>
</dbReference>
<dbReference type="AlphaFoldDB" id="A0A8X6TRE0"/>
<feature type="repeat" description="ANK" evidence="10">
    <location>
        <begin position="173"/>
        <end position="205"/>
    </location>
</feature>
<evidence type="ECO:0000256" key="5">
    <source>
        <dbReference type="ARBA" id="ARBA00022537"/>
    </source>
</evidence>
<evidence type="ECO:0000256" key="2">
    <source>
        <dbReference type="ARBA" id="ARBA00004613"/>
    </source>
</evidence>
<dbReference type="SMART" id="SM00248">
    <property type="entry name" value="ANK"/>
    <property type="match status" value="3"/>
</dbReference>
<dbReference type="EMBL" id="BMAW01016158">
    <property type="protein sequence ID" value="GFT47648.1"/>
    <property type="molecule type" value="Genomic_DNA"/>
</dbReference>
<dbReference type="PROSITE" id="PS50297">
    <property type="entry name" value="ANK_REP_REGION"/>
    <property type="match status" value="2"/>
</dbReference>
<keyword evidence="5" id="KW-1052">Target cell membrane</keyword>
<comment type="caution">
    <text evidence="11">The sequence shown here is derived from an EMBL/GenBank/DDBJ whole genome shotgun (WGS) entry which is preliminary data.</text>
</comment>
<evidence type="ECO:0000256" key="1">
    <source>
        <dbReference type="ARBA" id="ARBA00004175"/>
    </source>
</evidence>
<name>A0A8X6TRE0_NEPPI</name>
<dbReference type="OrthoDB" id="10251692at2759"/>
<reference evidence="11" key="1">
    <citation type="submission" date="2020-08" db="EMBL/GenBank/DDBJ databases">
        <title>Multicomponent nature underlies the extraordinary mechanical properties of spider dragline silk.</title>
        <authorList>
            <person name="Kono N."/>
            <person name="Nakamura H."/>
            <person name="Mori M."/>
            <person name="Yoshida Y."/>
            <person name="Ohtoshi R."/>
            <person name="Malay A.D."/>
            <person name="Moran D.A.P."/>
            <person name="Tomita M."/>
            <person name="Numata K."/>
            <person name="Arakawa K."/>
        </authorList>
    </citation>
    <scope>NUCLEOTIDE SEQUENCE</scope>
</reference>
<keyword evidence="8" id="KW-0638">Presynaptic neurotoxin</keyword>
<dbReference type="PANTHER" id="PTHR24183:SF1">
    <property type="entry name" value="FIBRONECTIN TYPE 3 AND ANKYRIN REPEAT DOMAINS PROTEIN 1"/>
    <property type="match status" value="1"/>
</dbReference>
<keyword evidence="6" id="KW-0800">Toxin</keyword>
<dbReference type="Pfam" id="PF12796">
    <property type="entry name" value="Ank_2"/>
    <property type="match status" value="2"/>
</dbReference>
<keyword evidence="7" id="KW-0528">Neurotoxin</keyword>
<organism evidence="11 12">
    <name type="scientific">Nephila pilipes</name>
    <name type="common">Giant wood spider</name>
    <name type="synonym">Nephila maculata</name>
    <dbReference type="NCBI Taxonomy" id="299642"/>
    <lineage>
        <taxon>Eukaryota</taxon>
        <taxon>Metazoa</taxon>
        <taxon>Ecdysozoa</taxon>
        <taxon>Arthropoda</taxon>
        <taxon>Chelicerata</taxon>
        <taxon>Arachnida</taxon>
        <taxon>Araneae</taxon>
        <taxon>Araneomorphae</taxon>
        <taxon>Entelegynae</taxon>
        <taxon>Araneoidea</taxon>
        <taxon>Nephilidae</taxon>
        <taxon>Nephila</taxon>
    </lineage>
</organism>
<dbReference type="GO" id="GO:0090729">
    <property type="term" value="F:toxin activity"/>
    <property type="evidence" value="ECO:0007669"/>
    <property type="project" value="UniProtKB-KW"/>
</dbReference>
<dbReference type="GO" id="GO:0044218">
    <property type="term" value="C:other organism cell membrane"/>
    <property type="evidence" value="ECO:0007669"/>
    <property type="project" value="UniProtKB-KW"/>
</dbReference>
<evidence type="ECO:0000256" key="8">
    <source>
        <dbReference type="ARBA" id="ARBA00023028"/>
    </source>
</evidence>
<evidence type="ECO:0000256" key="9">
    <source>
        <dbReference type="ARBA" id="ARBA00023298"/>
    </source>
</evidence>
<protein>
    <submittedName>
        <fullName evidence="11">Ankyrin repeat family A protein 2</fullName>
    </submittedName>
</protein>
<accession>A0A8X6TRE0</accession>
<evidence type="ECO:0000313" key="12">
    <source>
        <dbReference type="Proteomes" id="UP000887013"/>
    </source>
</evidence>
<evidence type="ECO:0000313" key="11">
    <source>
        <dbReference type="EMBL" id="GFT47648.1"/>
    </source>
</evidence>
<dbReference type="Proteomes" id="UP000887013">
    <property type="component" value="Unassembled WGS sequence"/>
</dbReference>